<sequence length="358" mass="39800">MRYSLAALMGLMALGIVQGRIVTGADNTLDKRAPELDLNHITDIPANDPSNYGLTKRVAAGGSPRPGRFNRRPSGGDPQERYNPKLFEVNDLADISDLEDAEPCTGSAKRDLKELQFDAVLDKRMSPVGKAVTWKEWETILAEIDVEFSKELESLSPEDKATKLRIIWVGGITSVKKGYRGANGKTGDIDFQWGEGTTAATKAAFKRAIERVLPNHPTLSQDRPAISASMDRKNAPNWAAAWVNSPGEPYALKSFEAVDGHLDMQIYGKMTRLYEFARDQKKQKKRDKVDVKKFMAEWFDANRGVTIELGEFIKLGDLYGHSEVEVKRIVAHTIKIVTGRPMLGMSQDIKDLVKSYGC</sequence>
<name>A0A6A5V1Z3_9PLEO</name>
<organism evidence="3 4">
    <name type="scientific">Bimuria novae-zelandiae CBS 107.79</name>
    <dbReference type="NCBI Taxonomy" id="1447943"/>
    <lineage>
        <taxon>Eukaryota</taxon>
        <taxon>Fungi</taxon>
        <taxon>Dikarya</taxon>
        <taxon>Ascomycota</taxon>
        <taxon>Pezizomycotina</taxon>
        <taxon>Dothideomycetes</taxon>
        <taxon>Pleosporomycetidae</taxon>
        <taxon>Pleosporales</taxon>
        <taxon>Massarineae</taxon>
        <taxon>Didymosphaeriaceae</taxon>
        <taxon>Bimuria</taxon>
    </lineage>
</organism>
<accession>A0A6A5V1Z3</accession>
<evidence type="ECO:0000256" key="1">
    <source>
        <dbReference type="SAM" id="MobiDB-lite"/>
    </source>
</evidence>
<dbReference type="OrthoDB" id="10526297at2759"/>
<dbReference type="EMBL" id="ML976734">
    <property type="protein sequence ID" value="KAF1967327.1"/>
    <property type="molecule type" value="Genomic_DNA"/>
</dbReference>
<protein>
    <submittedName>
        <fullName evidence="3">Uncharacterized protein</fullName>
    </submittedName>
</protein>
<keyword evidence="4" id="KW-1185">Reference proteome</keyword>
<proteinExistence type="predicted"/>
<evidence type="ECO:0000313" key="3">
    <source>
        <dbReference type="EMBL" id="KAF1967327.1"/>
    </source>
</evidence>
<dbReference type="Proteomes" id="UP000800036">
    <property type="component" value="Unassembled WGS sequence"/>
</dbReference>
<evidence type="ECO:0000256" key="2">
    <source>
        <dbReference type="SAM" id="SignalP"/>
    </source>
</evidence>
<reference evidence="3" key="1">
    <citation type="journal article" date="2020" name="Stud. Mycol.">
        <title>101 Dothideomycetes genomes: a test case for predicting lifestyles and emergence of pathogens.</title>
        <authorList>
            <person name="Haridas S."/>
            <person name="Albert R."/>
            <person name="Binder M."/>
            <person name="Bloem J."/>
            <person name="Labutti K."/>
            <person name="Salamov A."/>
            <person name="Andreopoulos B."/>
            <person name="Baker S."/>
            <person name="Barry K."/>
            <person name="Bills G."/>
            <person name="Bluhm B."/>
            <person name="Cannon C."/>
            <person name="Castanera R."/>
            <person name="Culley D."/>
            <person name="Daum C."/>
            <person name="Ezra D."/>
            <person name="Gonzalez J."/>
            <person name="Henrissat B."/>
            <person name="Kuo A."/>
            <person name="Liang C."/>
            <person name="Lipzen A."/>
            <person name="Lutzoni F."/>
            <person name="Magnuson J."/>
            <person name="Mondo S."/>
            <person name="Nolan M."/>
            <person name="Ohm R."/>
            <person name="Pangilinan J."/>
            <person name="Park H.-J."/>
            <person name="Ramirez L."/>
            <person name="Alfaro M."/>
            <person name="Sun H."/>
            <person name="Tritt A."/>
            <person name="Yoshinaga Y."/>
            <person name="Zwiers L.-H."/>
            <person name="Turgeon B."/>
            <person name="Goodwin S."/>
            <person name="Spatafora J."/>
            <person name="Crous P."/>
            <person name="Grigoriev I."/>
        </authorList>
    </citation>
    <scope>NUCLEOTIDE SEQUENCE</scope>
    <source>
        <strain evidence="3">CBS 107.79</strain>
    </source>
</reference>
<feature type="signal peptide" evidence="2">
    <location>
        <begin position="1"/>
        <end position="19"/>
    </location>
</feature>
<dbReference type="AlphaFoldDB" id="A0A6A5V1Z3"/>
<evidence type="ECO:0000313" key="4">
    <source>
        <dbReference type="Proteomes" id="UP000800036"/>
    </source>
</evidence>
<keyword evidence="2" id="KW-0732">Signal</keyword>
<feature type="chain" id="PRO_5025369846" evidence="2">
    <location>
        <begin position="20"/>
        <end position="358"/>
    </location>
</feature>
<gene>
    <name evidence="3" type="ORF">BU23DRAFT_573348</name>
</gene>
<feature type="region of interest" description="Disordered" evidence="1">
    <location>
        <begin position="58"/>
        <end position="83"/>
    </location>
</feature>